<sequence length="73" mass="8362">MCHPEVAVVNFRMQARECVKCRFQTYQTLSKADHDSHQESNSMSRLFSLAHQLLLDATAGFNFAPTREGWFGI</sequence>
<dbReference type="AlphaFoldDB" id="A0A517RD11"/>
<name>A0A517RD11_9PLAN</name>
<dbReference type="EMBL" id="CP036269">
    <property type="protein sequence ID" value="QDT41769.1"/>
    <property type="molecule type" value="Genomic_DNA"/>
</dbReference>
<dbReference type="KEGG" id="gaz:Pan241w_18320"/>
<reference evidence="1 2" key="1">
    <citation type="submission" date="2019-02" db="EMBL/GenBank/DDBJ databases">
        <title>Deep-cultivation of Planctomycetes and their phenomic and genomic characterization uncovers novel biology.</title>
        <authorList>
            <person name="Wiegand S."/>
            <person name="Jogler M."/>
            <person name="Boedeker C."/>
            <person name="Pinto D."/>
            <person name="Vollmers J."/>
            <person name="Rivas-Marin E."/>
            <person name="Kohn T."/>
            <person name="Peeters S.H."/>
            <person name="Heuer A."/>
            <person name="Rast P."/>
            <person name="Oberbeckmann S."/>
            <person name="Bunk B."/>
            <person name="Jeske O."/>
            <person name="Meyerdierks A."/>
            <person name="Storesund J.E."/>
            <person name="Kallscheuer N."/>
            <person name="Luecker S."/>
            <person name="Lage O.M."/>
            <person name="Pohl T."/>
            <person name="Merkel B.J."/>
            <person name="Hornburger P."/>
            <person name="Mueller R.-W."/>
            <person name="Bruemmer F."/>
            <person name="Labrenz M."/>
            <person name="Spormann A.M."/>
            <person name="Op den Camp H."/>
            <person name="Overmann J."/>
            <person name="Amann R."/>
            <person name="Jetten M.S.M."/>
            <person name="Mascher T."/>
            <person name="Medema M.H."/>
            <person name="Devos D.P."/>
            <person name="Kaster A.-K."/>
            <person name="Ovreas L."/>
            <person name="Rohde M."/>
            <person name="Galperin M.Y."/>
            <person name="Jogler C."/>
        </authorList>
    </citation>
    <scope>NUCLEOTIDE SEQUENCE [LARGE SCALE GENOMIC DNA]</scope>
    <source>
        <strain evidence="1 2">Pan241w</strain>
    </source>
</reference>
<dbReference type="Proteomes" id="UP000317171">
    <property type="component" value="Chromosome"/>
</dbReference>
<gene>
    <name evidence="1" type="ORF">Pan241w_18320</name>
</gene>
<keyword evidence="2" id="KW-1185">Reference proteome</keyword>
<evidence type="ECO:0000313" key="1">
    <source>
        <dbReference type="EMBL" id="QDT41769.1"/>
    </source>
</evidence>
<proteinExistence type="predicted"/>
<protein>
    <submittedName>
        <fullName evidence="1">Uncharacterized protein</fullName>
    </submittedName>
</protein>
<organism evidence="1 2">
    <name type="scientific">Gimesia alba</name>
    <dbReference type="NCBI Taxonomy" id="2527973"/>
    <lineage>
        <taxon>Bacteria</taxon>
        <taxon>Pseudomonadati</taxon>
        <taxon>Planctomycetota</taxon>
        <taxon>Planctomycetia</taxon>
        <taxon>Planctomycetales</taxon>
        <taxon>Planctomycetaceae</taxon>
        <taxon>Gimesia</taxon>
    </lineage>
</organism>
<evidence type="ECO:0000313" key="2">
    <source>
        <dbReference type="Proteomes" id="UP000317171"/>
    </source>
</evidence>
<accession>A0A517RD11</accession>